<sequence>MSDGHRNLFSDDPIEGTDAAPDRLSRTEFASHLVKLLQLVRKQSDSSVAALIGPWGAGKSSVLNLATRILATADNGWTPVDFNPWNYSDSESMIAGFFSEIRNALPSGDKWNTTREKIGNFGRSISPLGKIAAVVGFDASTVVDKVSEWVAGDNSSSKTRERASDALREYAKPILVILDDLDRLTPSELLLVFKLVRNVGRLPNLYYILSYDEQSLLDLLKRTEVVRGNEERARRYLEKMVQVRIDLPPLRERQSEELINLAFDQVLNNNNIELSKAQFSRINAAYGLLLQSDLSTPRAITRFFAQLDAFSELVHGEVDYVDFLLLSYVRTAYPSLYRLLSENKDELAAVPRSSQVEKHEDRYDRWATRLRQCGVSKDQIEPFMRFLGMLFLPIRAACERVEYSSAWLTDIGRQRGVGHPDYFDRYFAFGVPAEDISDRQVVSALSQISLGIEKSTAIESMRVKLLADCHPVLRKIQNQIARGGVDPVPVLRFLQDLYFDVQESARMHLFSSPRRAMEHVAFDLLREVGVGSMEGTVLELSASDPGICLISNAYVHYVRRGSEPGKEGSEERGNYERWKLAYAQGVLTAIKDKLSSLKNTPIGDISTEIRELFWVWNFIEPETVKLWLQLQFDEDRWKLLDFICSYVPVHEDPNEECEYLGDISAGLIDQLIGLDYVFSKLDVALEEVDPFIKDPWTRVPVESLEHYVLGSLRAMRDEREASS</sequence>
<dbReference type="eggNOG" id="COG4928">
    <property type="taxonomic scope" value="Bacteria"/>
</dbReference>
<accession>A0A076N115</accession>
<dbReference type="AlphaFoldDB" id="A0A076N115"/>
<feature type="domain" description="KAP NTPase" evidence="2">
    <location>
        <begin position="26"/>
        <end position="313"/>
    </location>
</feature>
<reference evidence="3 4" key="1">
    <citation type="submission" date="2014-07" db="EMBL/GenBank/DDBJ databases">
        <title>Whole Genome Sequence of the Amycolatopsis methanolica 239.</title>
        <authorList>
            <person name="Tang B."/>
        </authorList>
    </citation>
    <scope>NUCLEOTIDE SEQUENCE [LARGE SCALE GENOMIC DNA]</scope>
    <source>
        <strain evidence="3 4">239</strain>
    </source>
</reference>
<dbReference type="OrthoDB" id="88903at2"/>
<dbReference type="Proteomes" id="UP000062973">
    <property type="component" value="Chromosome"/>
</dbReference>
<proteinExistence type="predicted"/>
<evidence type="ECO:0000313" key="3">
    <source>
        <dbReference type="EMBL" id="AIJ24791.1"/>
    </source>
</evidence>
<keyword evidence="4" id="KW-1185">Reference proteome</keyword>
<dbReference type="EMBL" id="CP009110">
    <property type="protein sequence ID" value="AIJ24791.1"/>
    <property type="molecule type" value="Genomic_DNA"/>
</dbReference>
<dbReference type="InterPro" id="IPR027417">
    <property type="entry name" value="P-loop_NTPase"/>
</dbReference>
<evidence type="ECO:0000313" key="4">
    <source>
        <dbReference type="Proteomes" id="UP000062973"/>
    </source>
</evidence>
<feature type="region of interest" description="Disordered" evidence="1">
    <location>
        <begin position="1"/>
        <end position="22"/>
    </location>
</feature>
<dbReference type="SUPFAM" id="SSF52540">
    <property type="entry name" value="P-loop containing nucleoside triphosphate hydrolases"/>
    <property type="match status" value="1"/>
</dbReference>
<gene>
    <name evidence="3" type="ORF">AMETH_4699</name>
</gene>
<dbReference type="InterPro" id="IPR011646">
    <property type="entry name" value="KAP_P-loop"/>
</dbReference>
<dbReference type="Gene3D" id="3.40.50.300">
    <property type="entry name" value="P-loop containing nucleotide triphosphate hydrolases"/>
    <property type="match status" value="1"/>
</dbReference>
<protein>
    <submittedName>
        <fullName evidence="3">KAP P-loop domain-containing protein</fullName>
    </submittedName>
</protein>
<dbReference type="HOGENOM" id="CLU_382502_0_0_11"/>
<dbReference type="RefSeq" id="WP_081617585.1">
    <property type="nucleotide sequence ID" value="NZ_AQUL01000001.1"/>
</dbReference>
<dbReference type="PATRIC" id="fig|1068978.7.peg.5051"/>
<dbReference type="Pfam" id="PF07693">
    <property type="entry name" value="KAP_NTPase"/>
    <property type="match status" value="1"/>
</dbReference>
<evidence type="ECO:0000256" key="1">
    <source>
        <dbReference type="SAM" id="MobiDB-lite"/>
    </source>
</evidence>
<organism evidence="3 4">
    <name type="scientific">Amycolatopsis methanolica 239</name>
    <dbReference type="NCBI Taxonomy" id="1068978"/>
    <lineage>
        <taxon>Bacteria</taxon>
        <taxon>Bacillati</taxon>
        <taxon>Actinomycetota</taxon>
        <taxon>Actinomycetes</taxon>
        <taxon>Pseudonocardiales</taxon>
        <taxon>Pseudonocardiaceae</taxon>
        <taxon>Amycolatopsis</taxon>
        <taxon>Amycolatopsis methanolica group</taxon>
    </lineage>
</organism>
<name>A0A076N115_AMYME</name>
<evidence type="ECO:0000259" key="2">
    <source>
        <dbReference type="Pfam" id="PF07693"/>
    </source>
</evidence>
<dbReference type="KEGG" id="amq:AMETH_4699"/>